<keyword evidence="2" id="KW-1185">Reference proteome</keyword>
<evidence type="ECO:0000313" key="2">
    <source>
        <dbReference type="Proteomes" id="UP000633731"/>
    </source>
</evidence>
<name>A0ACC5RJA8_ENTAG</name>
<protein>
    <submittedName>
        <fullName evidence="1">Uncharacterized protein</fullName>
    </submittedName>
</protein>
<accession>A0ACC5RJA8</accession>
<dbReference type="Proteomes" id="UP000633731">
    <property type="component" value="Unassembled WGS sequence"/>
</dbReference>
<gene>
    <name evidence="1" type="ORF">JJL49_05315</name>
</gene>
<sequence>MATKSFRFSTLGFLTLEGVGALHASSTLLLNVTEHDVKEGKKLFISASMLCNAARAYGSGQVKPWCIVENNIDHKKYTLDARDKSFALTHDEILIGSAEFIIPAKKYIQPMLTIESGYILATGYTGSIAPFPKKSTSKIYLNNFRQI</sequence>
<dbReference type="EMBL" id="JAEOXF010000002">
    <property type="protein sequence ID" value="MBK4724646.1"/>
    <property type="molecule type" value="Genomic_DNA"/>
</dbReference>
<organism evidence="1 2">
    <name type="scientific">Enterobacter agglomerans</name>
    <name type="common">Erwinia herbicola</name>
    <name type="synonym">Pantoea agglomerans</name>
    <dbReference type="NCBI Taxonomy" id="549"/>
    <lineage>
        <taxon>Bacteria</taxon>
        <taxon>Pseudomonadati</taxon>
        <taxon>Pseudomonadota</taxon>
        <taxon>Gammaproteobacteria</taxon>
        <taxon>Enterobacterales</taxon>
        <taxon>Erwiniaceae</taxon>
        <taxon>Pantoea</taxon>
        <taxon>Pantoea agglomerans group</taxon>
    </lineage>
</organism>
<comment type="caution">
    <text evidence="1">The sequence shown here is derived from an EMBL/GenBank/DDBJ whole genome shotgun (WGS) entry which is preliminary data.</text>
</comment>
<proteinExistence type="predicted"/>
<evidence type="ECO:0000313" key="1">
    <source>
        <dbReference type="EMBL" id="MBK4724646.1"/>
    </source>
</evidence>
<reference evidence="1" key="1">
    <citation type="submission" date="2021-01" db="EMBL/GenBank/DDBJ databases">
        <title>Draft genome of Pantoea agglomerans Eh 335.</title>
        <authorList>
            <person name="Emsley S.A."/>
            <person name="Oline D.K."/>
            <person name="Saw J.H."/>
            <person name="Ushijima B."/>
            <person name="Videau P."/>
            <person name="Koyack M.J."/>
        </authorList>
    </citation>
    <scope>NUCLEOTIDE SEQUENCE</scope>
    <source>
        <strain evidence="1">Eh 335</strain>
    </source>
</reference>